<proteinExistence type="predicted"/>
<accession>A0A9W6SJ53</accession>
<dbReference type="GO" id="GO:0016787">
    <property type="term" value="F:hydrolase activity"/>
    <property type="evidence" value="ECO:0007669"/>
    <property type="project" value="InterPro"/>
</dbReference>
<organism evidence="3 4">
    <name type="scientific">Actinorhabdospora filicis</name>
    <dbReference type="NCBI Taxonomy" id="1785913"/>
    <lineage>
        <taxon>Bacteria</taxon>
        <taxon>Bacillati</taxon>
        <taxon>Actinomycetota</taxon>
        <taxon>Actinomycetes</taxon>
        <taxon>Micromonosporales</taxon>
        <taxon>Micromonosporaceae</taxon>
        <taxon>Actinorhabdospora</taxon>
    </lineage>
</organism>
<evidence type="ECO:0000259" key="2">
    <source>
        <dbReference type="Pfam" id="PF00149"/>
    </source>
</evidence>
<evidence type="ECO:0000313" key="4">
    <source>
        <dbReference type="Proteomes" id="UP001165079"/>
    </source>
</evidence>
<keyword evidence="1" id="KW-1133">Transmembrane helix</keyword>
<keyword evidence="1" id="KW-0472">Membrane</keyword>
<dbReference type="Pfam" id="PF00149">
    <property type="entry name" value="Metallophos"/>
    <property type="match status" value="1"/>
</dbReference>
<feature type="transmembrane region" description="Helical" evidence="1">
    <location>
        <begin position="374"/>
        <end position="393"/>
    </location>
</feature>
<protein>
    <recommendedName>
        <fullName evidence="2">Calcineurin-like phosphoesterase domain-containing protein</fullName>
    </recommendedName>
</protein>
<dbReference type="SUPFAM" id="SSF56300">
    <property type="entry name" value="Metallo-dependent phosphatases"/>
    <property type="match status" value="1"/>
</dbReference>
<feature type="transmembrane region" description="Helical" evidence="1">
    <location>
        <begin position="438"/>
        <end position="459"/>
    </location>
</feature>
<feature type="domain" description="Calcineurin-like phosphoesterase" evidence="2">
    <location>
        <begin position="73"/>
        <end position="174"/>
    </location>
</feature>
<reference evidence="3" key="1">
    <citation type="submission" date="2023-03" db="EMBL/GenBank/DDBJ databases">
        <title>Actinorhabdospora filicis NBRC 111898.</title>
        <authorList>
            <person name="Ichikawa N."/>
            <person name="Sato H."/>
            <person name="Tonouchi N."/>
        </authorList>
    </citation>
    <scope>NUCLEOTIDE SEQUENCE</scope>
    <source>
        <strain evidence="3">NBRC 111898</strain>
    </source>
</reference>
<keyword evidence="1" id="KW-0812">Transmembrane</keyword>
<dbReference type="Proteomes" id="UP001165079">
    <property type="component" value="Unassembled WGS sequence"/>
</dbReference>
<dbReference type="InterPro" id="IPR004843">
    <property type="entry name" value="Calcineurin-like_PHP"/>
</dbReference>
<dbReference type="AlphaFoldDB" id="A0A9W6SJ53"/>
<dbReference type="EMBL" id="BSTX01000001">
    <property type="protein sequence ID" value="GLZ77223.1"/>
    <property type="molecule type" value="Genomic_DNA"/>
</dbReference>
<dbReference type="InterPro" id="IPR029052">
    <property type="entry name" value="Metallo-depent_PP-like"/>
</dbReference>
<feature type="transmembrane region" description="Helical" evidence="1">
    <location>
        <begin position="400"/>
        <end position="423"/>
    </location>
</feature>
<dbReference type="PANTHER" id="PTHR34211:SF3">
    <property type="entry name" value="CALCINEURIN-LIKE METALLO-PHOSPHOESTERASE SUPERFAMILY PROTEIN"/>
    <property type="match status" value="1"/>
</dbReference>
<keyword evidence="4" id="KW-1185">Reference proteome</keyword>
<dbReference type="PANTHER" id="PTHR34211">
    <property type="entry name" value="CALCINEURIN-LIKE METALLO-PHOSPHOESTERASE SUPERFAMILY PROTEIN"/>
    <property type="match status" value="1"/>
</dbReference>
<evidence type="ECO:0000256" key="1">
    <source>
        <dbReference type="SAM" id="Phobius"/>
    </source>
</evidence>
<sequence length="531" mass="58365">MTTPRPRSLAPEELGFVPRPRVSWLSPLLLLGTAVRVVLAKLLGAYLDKRELQHQFPQPVFDHSEGELWLDYVADLGDGFDATYTVAELIGRPELEVEGRTLPRGRVLVMGGDQVYPTASWQDYEDRFKGPYQASLPAGDGGNLYALPGNHDWYDGLTAFLRMFGHRRSVGGRATDQVRSYFALKLPGNWWLYAIDSETEAYLDEPQLDYFAAAARDLAAGDKVIVAVSRPTWVLSASDPRIYDTVDYLIRTIITPKGATIPLMLSGDLHHYSRYATPDGSRQLVTSGGGGAYLSGTHQLPDAITCPHPLSTARNSSPAESFRREHEYPTKAESRRWALGVFWRMPMRNPGFLVVLGALHFGLLLALLGPPTTAVGAAAVLFGVSVVFAKPTLGPWKWQALLAGFLHGTAHLGFALLCVWGWTRFDLNDWWLFLDLPLAMAGGTALVAAYLYVAGLLGVNTNELFAGQAIEHAKGFLRIHITATGEVTIYPIAIPRANRVWLANPNGAADAPWIVPQYPVPVRFIEPPLSI</sequence>
<name>A0A9W6SJ53_9ACTN</name>
<evidence type="ECO:0000313" key="3">
    <source>
        <dbReference type="EMBL" id="GLZ77223.1"/>
    </source>
</evidence>
<dbReference type="Gene3D" id="3.60.21.10">
    <property type="match status" value="1"/>
</dbReference>
<comment type="caution">
    <text evidence="3">The sequence shown here is derived from an EMBL/GenBank/DDBJ whole genome shotgun (WGS) entry which is preliminary data.</text>
</comment>
<dbReference type="RefSeq" id="WP_285662352.1">
    <property type="nucleotide sequence ID" value="NZ_BSTX01000001.1"/>
</dbReference>
<gene>
    <name evidence="3" type="ORF">Afil01_20300</name>
</gene>